<dbReference type="Proteomes" id="UP000050557">
    <property type="component" value="Unassembled WGS sequence"/>
</dbReference>
<name>A0A0N8RLL4_9PSED</name>
<evidence type="ECO:0000313" key="3">
    <source>
        <dbReference type="Proteomes" id="UP000050557"/>
    </source>
</evidence>
<sequence>MSVQPSDVSLPQPPVSSCKPLIEIQSMTRTMLSVFSAVLLCAHSVSTLAADSTSAATTTGSDQQSRVQVEAKRDQLSGADKISPARQQSSSSLLDAPVDTDDAPVQAQRP</sequence>
<feature type="compositionally biased region" description="Low complexity" evidence="1">
    <location>
        <begin position="50"/>
        <end position="61"/>
    </location>
</feature>
<dbReference type="EMBL" id="LJQM01000248">
    <property type="protein sequence ID" value="KPX40319.1"/>
    <property type="molecule type" value="Genomic_DNA"/>
</dbReference>
<dbReference type="AlphaFoldDB" id="A0A0N8RLL4"/>
<feature type="region of interest" description="Disordered" evidence="1">
    <location>
        <begin position="50"/>
        <end position="110"/>
    </location>
</feature>
<protein>
    <recommendedName>
        <fullName evidence="4">PAS protein</fullName>
    </recommendedName>
</protein>
<gene>
    <name evidence="2" type="ORF">ALO68_100348</name>
</gene>
<proteinExistence type="predicted"/>
<comment type="caution">
    <text evidence="2">The sequence shown here is derived from an EMBL/GenBank/DDBJ whole genome shotgun (WGS) entry which is preliminary data.</text>
</comment>
<organism evidence="2 3">
    <name type="scientific">Pseudomonas syringae pv. helianthi</name>
    <dbReference type="NCBI Taxonomy" id="251654"/>
    <lineage>
        <taxon>Bacteria</taxon>
        <taxon>Pseudomonadati</taxon>
        <taxon>Pseudomonadota</taxon>
        <taxon>Gammaproteobacteria</taxon>
        <taxon>Pseudomonadales</taxon>
        <taxon>Pseudomonadaceae</taxon>
        <taxon>Pseudomonas</taxon>
    </lineage>
</organism>
<evidence type="ECO:0008006" key="4">
    <source>
        <dbReference type="Google" id="ProtNLM"/>
    </source>
</evidence>
<reference evidence="2 3" key="1">
    <citation type="submission" date="2015-09" db="EMBL/GenBank/DDBJ databases">
        <title>Genome announcement of multiple Pseudomonas syringae strains.</title>
        <authorList>
            <person name="Thakur S."/>
            <person name="Wang P.W."/>
            <person name="Gong Y."/>
            <person name="Weir B.S."/>
            <person name="Guttman D.S."/>
        </authorList>
    </citation>
    <scope>NUCLEOTIDE SEQUENCE [LARGE SCALE GENOMIC DNA]</scope>
    <source>
        <strain evidence="2 3">ICMP4531</strain>
    </source>
</reference>
<dbReference type="PATRIC" id="fig|251654.3.peg.3832"/>
<evidence type="ECO:0000256" key="1">
    <source>
        <dbReference type="SAM" id="MobiDB-lite"/>
    </source>
</evidence>
<accession>A0A0N8RLL4</accession>
<evidence type="ECO:0000313" key="2">
    <source>
        <dbReference type="EMBL" id="KPX40319.1"/>
    </source>
</evidence>